<name>A0A5N6L2T0_9ROSI</name>
<sequence length="677" mass="74422">MPLLCAAVKFTTEEVIGAEVGLAQGESRLCQCLCSTAARGLKGKCYHRHHSTTHSAELQHAPPSIRPQRRVAHHHELGIFIPPEIIKCESAHDLGVCLQNSGVTVCDNNSCQPQSIGWQPFPVCCAPPLQDRRVPPAAPPLLNSRSMATPMGFVNFPATPPPTPPTNGQHKDIQDVLQSLESETPFPDSLRGKKVLLATESLGPVNGVSRTTQMLISYLRDNGVQVAVVAPQYKRGITGLFRRERKDGPELRLHGYPLPYNPDLTVAYPFRLDRIYSRTFTPDLIYLASPASVGFQFLIQLRQLPSPPIVLLNFQTDLSSYSEILFRAPIDQYAVWLLRIVQGFLFTHRAVHTIFYPSTNVQKYLERAGAPPKKMVRLGRGVDTELFSPIRRDEAFRRELAPNGEIIIATVARLAPEKGFAYLAKACEKLKARGLKFKMLICGGNRNPAVENEIHRYFWDAGLREDTIFTGFLVGEDLARAYAAADLFLHCSITETFGLVVLESMASGVPVIARDEGGPSGIIPHGKSGYLIPPHDMDAFVACAEQLATNRPMRESMALEARKQALETTWEKINSRVAWRLAEALQERSVAEGKESSAGAGIIPGSAQVAASRMAQVIATAANRPNLIWRPAFLGGGWWRLASSLVSALRMEAAVGLILVFWNIAVVPLLVCGFLHG</sequence>
<keyword evidence="1" id="KW-0808">Transferase</keyword>
<dbReference type="AlphaFoldDB" id="A0A5N6L2T0"/>
<dbReference type="Pfam" id="PF13439">
    <property type="entry name" value="Glyco_transf_4"/>
    <property type="match status" value="1"/>
</dbReference>
<keyword evidence="2" id="KW-0812">Transmembrane</keyword>
<dbReference type="OrthoDB" id="443318at2759"/>
<dbReference type="EMBL" id="VIBQ01000075">
    <property type="protein sequence ID" value="KAB8621905.1"/>
    <property type="molecule type" value="Genomic_DNA"/>
</dbReference>
<comment type="caution">
    <text evidence="5">The sequence shown here is derived from an EMBL/GenBank/DDBJ whole genome shotgun (WGS) entry which is preliminary data.</text>
</comment>
<evidence type="ECO:0000259" key="4">
    <source>
        <dbReference type="Pfam" id="PF13439"/>
    </source>
</evidence>
<dbReference type="Pfam" id="PF00534">
    <property type="entry name" value="Glycos_transf_1"/>
    <property type="match status" value="1"/>
</dbReference>
<dbReference type="PANTHER" id="PTHR45947:SF3">
    <property type="entry name" value="SULFOQUINOVOSYL TRANSFERASE SQD2"/>
    <property type="match status" value="1"/>
</dbReference>
<dbReference type="GO" id="GO:0016757">
    <property type="term" value="F:glycosyltransferase activity"/>
    <property type="evidence" value="ECO:0007669"/>
    <property type="project" value="UniProtKB-KW"/>
</dbReference>
<evidence type="ECO:0008006" key="7">
    <source>
        <dbReference type="Google" id="ProtNLM"/>
    </source>
</evidence>
<dbReference type="InterPro" id="IPR001296">
    <property type="entry name" value="Glyco_trans_1"/>
</dbReference>
<keyword evidence="2" id="KW-0472">Membrane</keyword>
<evidence type="ECO:0000313" key="6">
    <source>
        <dbReference type="Proteomes" id="UP000327013"/>
    </source>
</evidence>
<feature type="transmembrane region" description="Helical" evidence="2">
    <location>
        <begin position="653"/>
        <end position="675"/>
    </location>
</feature>
<feature type="domain" description="Glycosyl transferase family 1" evidence="3">
    <location>
        <begin position="392"/>
        <end position="564"/>
    </location>
</feature>
<dbReference type="CDD" id="cd03814">
    <property type="entry name" value="GT4-like"/>
    <property type="match status" value="1"/>
</dbReference>
<evidence type="ECO:0000256" key="2">
    <source>
        <dbReference type="SAM" id="Phobius"/>
    </source>
</evidence>
<organism evidence="5 6">
    <name type="scientific">Carpinus fangiana</name>
    <dbReference type="NCBI Taxonomy" id="176857"/>
    <lineage>
        <taxon>Eukaryota</taxon>
        <taxon>Viridiplantae</taxon>
        <taxon>Streptophyta</taxon>
        <taxon>Embryophyta</taxon>
        <taxon>Tracheophyta</taxon>
        <taxon>Spermatophyta</taxon>
        <taxon>Magnoliopsida</taxon>
        <taxon>eudicotyledons</taxon>
        <taxon>Gunneridae</taxon>
        <taxon>Pentapetalae</taxon>
        <taxon>rosids</taxon>
        <taxon>fabids</taxon>
        <taxon>Fagales</taxon>
        <taxon>Betulaceae</taxon>
        <taxon>Carpinus</taxon>
    </lineage>
</organism>
<dbReference type="InterPro" id="IPR050194">
    <property type="entry name" value="Glycosyltransferase_grp1"/>
</dbReference>
<reference evidence="5 6" key="1">
    <citation type="submission" date="2019-06" db="EMBL/GenBank/DDBJ databases">
        <title>A chromosomal-level reference genome of Carpinus fangiana (Coryloideae, Betulaceae).</title>
        <authorList>
            <person name="Yang X."/>
            <person name="Wang Z."/>
            <person name="Zhang L."/>
            <person name="Hao G."/>
            <person name="Liu J."/>
            <person name="Yang Y."/>
        </authorList>
    </citation>
    <scope>NUCLEOTIDE SEQUENCE [LARGE SCALE GENOMIC DNA]</scope>
    <source>
        <strain evidence="5">Cfa_2016G</strain>
        <tissue evidence="5">Leaf</tissue>
    </source>
</reference>
<keyword evidence="1" id="KW-0328">Glycosyltransferase</keyword>
<keyword evidence="2" id="KW-1133">Transmembrane helix</keyword>
<dbReference type="PANTHER" id="PTHR45947">
    <property type="entry name" value="SULFOQUINOVOSYL TRANSFERASE SQD2"/>
    <property type="match status" value="1"/>
</dbReference>
<dbReference type="Proteomes" id="UP000327013">
    <property type="component" value="Unassembled WGS sequence"/>
</dbReference>
<dbReference type="SUPFAM" id="SSF53756">
    <property type="entry name" value="UDP-Glycosyltransferase/glycogen phosphorylase"/>
    <property type="match status" value="1"/>
</dbReference>
<keyword evidence="6" id="KW-1185">Reference proteome</keyword>
<dbReference type="Gene3D" id="3.40.50.2000">
    <property type="entry name" value="Glycogen Phosphorylase B"/>
    <property type="match status" value="2"/>
</dbReference>
<evidence type="ECO:0000259" key="3">
    <source>
        <dbReference type="Pfam" id="PF00534"/>
    </source>
</evidence>
<proteinExistence type="predicted"/>
<evidence type="ECO:0000313" key="5">
    <source>
        <dbReference type="EMBL" id="KAB8621905.1"/>
    </source>
</evidence>
<evidence type="ECO:0000256" key="1">
    <source>
        <dbReference type="ARBA" id="ARBA00022676"/>
    </source>
</evidence>
<dbReference type="InterPro" id="IPR028098">
    <property type="entry name" value="Glyco_trans_4-like_N"/>
</dbReference>
<gene>
    <name evidence="5" type="ORF">FH972_026014</name>
</gene>
<protein>
    <recommendedName>
        <fullName evidence="7">Glycosyl transferase family 1 domain-containing protein</fullName>
    </recommendedName>
</protein>
<feature type="domain" description="Glycosyltransferase subfamily 4-like N-terminal" evidence="4">
    <location>
        <begin position="205"/>
        <end position="385"/>
    </location>
</feature>
<accession>A0A5N6L2T0</accession>